<dbReference type="CDD" id="cd00167">
    <property type="entry name" value="SANT"/>
    <property type="match status" value="1"/>
</dbReference>
<keyword evidence="1" id="KW-0479">Metal-binding</keyword>
<comment type="caution">
    <text evidence="15">The sequence shown here is derived from an EMBL/GenBank/DDBJ whole genome shotgun (WGS) entry which is preliminary data.</text>
</comment>
<dbReference type="SUPFAM" id="SSF52113">
    <property type="entry name" value="BRCT domain"/>
    <property type="match status" value="1"/>
</dbReference>
<dbReference type="GO" id="GO:0042393">
    <property type="term" value="F:histone binding"/>
    <property type="evidence" value="ECO:0007669"/>
    <property type="project" value="TreeGrafter"/>
</dbReference>
<gene>
    <name evidence="15" type="ORF">CU098_002027</name>
</gene>
<keyword evidence="6" id="KW-0804">Transcription</keyword>
<evidence type="ECO:0008006" key="17">
    <source>
        <dbReference type="Google" id="ProtNLM"/>
    </source>
</evidence>
<evidence type="ECO:0000259" key="12">
    <source>
        <dbReference type="PROSITE" id="PS50934"/>
    </source>
</evidence>
<dbReference type="CDD" id="cd02336">
    <property type="entry name" value="ZZ_RSC8"/>
    <property type="match status" value="1"/>
</dbReference>
<evidence type="ECO:0000259" key="14">
    <source>
        <dbReference type="PROSITE" id="PS52032"/>
    </source>
</evidence>
<feature type="domain" description="SANT" evidence="13">
    <location>
        <begin position="582"/>
        <end position="633"/>
    </location>
</feature>
<dbReference type="InterPro" id="IPR009057">
    <property type="entry name" value="Homeodomain-like_sf"/>
</dbReference>
<dbReference type="GO" id="GO:0016514">
    <property type="term" value="C:SWI/SNF complex"/>
    <property type="evidence" value="ECO:0007669"/>
    <property type="project" value="TreeGrafter"/>
</dbReference>
<evidence type="ECO:0000259" key="10">
    <source>
        <dbReference type="PROSITE" id="PS50090"/>
    </source>
</evidence>
<dbReference type="InterPro" id="IPR032450">
    <property type="entry name" value="SMARCC_N"/>
</dbReference>
<dbReference type="GO" id="GO:0045893">
    <property type="term" value="P:positive regulation of DNA-templated transcription"/>
    <property type="evidence" value="ECO:0007669"/>
    <property type="project" value="TreeGrafter"/>
</dbReference>
<dbReference type="Gene3D" id="1.10.10.10">
    <property type="entry name" value="Winged helix-like DNA-binding domain superfamily/Winged helix DNA-binding domain"/>
    <property type="match status" value="1"/>
</dbReference>
<dbReference type="PROSITE" id="PS50090">
    <property type="entry name" value="MYB_LIKE"/>
    <property type="match status" value="1"/>
</dbReference>
<dbReference type="GO" id="GO:0008270">
    <property type="term" value="F:zinc ion binding"/>
    <property type="evidence" value="ECO:0007669"/>
    <property type="project" value="UniProtKB-KW"/>
</dbReference>
<dbReference type="InterPro" id="IPR000433">
    <property type="entry name" value="Znf_ZZ"/>
</dbReference>
<keyword evidence="7" id="KW-0539">Nucleus</keyword>
<keyword evidence="16" id="KW-1185">Reference proteome</keyword>
<evidence type="ECO:0000256" key="9">
    <source>
        <dbReference type="SAM" id="MobiDB-lite"/>
    </source>
</evidence>
<dbReference type="PROSITE" id="PS52032">
    <property type="entry name" value="MARR_BRCT_CHROMO"/>
    <property type="match status" value="1"/>
</dbReference>
<name>A0A367J9P8_RHIST</name>
<dbReference type="PANTHER" id="PTHR12802">
    <property type="entry name" value="SWI/SNF COMPLEX-RELATED"/>
    <property type="match status" value="1"/>
</dbReference>
<dbReference type="FunFam" id="1.10.10.60:FF:000014">
    <property type="entry name" value="SWI/SNF complex subunit SMARCC2 isoform C"/>
    <property type="match status" value="1"/>
</dbReference>
<dbReference type="PROSITE" id="PS50934">
    <property type="entry name" value="SWIRM"/>
    <property type="match status" value="1"/>
</dbReference>
<dbReference type="InterPro" id="IPR036388">
    <property type="entry name" value="WH-like_DNA-bd_sf"/>
</dbReference>
<dbReference type="AlphaFoldDB" id="A0A367J9P8"/>
<dbReference type="PROSITE" id="PS51293">
    <property type="entry name" value="SANT"/>
    <property type="match status" value="1"/>
</dbReference>
<evidence type="ECO:0000256" key="6">
    <source>
        <dbReference type="ARBA" id="ARBA00023163"/>
    </source>
</evidence>
<dbReference type="InterPro" id="IPR001005">
    <property type="entry name" value="SANT/Myb"/>
</dbReference>
<dbReference type="PROSITE" id="PS50135">
    <property type="entry name" value="ZF_ZZ_2"/>
    <property type="match status" value="1"/>
</dbReference>
<evidence type="ECO:0000256" key="5">
    <source>
        <dbReference type="ARBA" id="ARBA00023125"/>
    </source>
</evidence>
<protein>
    <recommendedName>
        <fullName evidence="17">SWI SNF, matrix associated, actin dependent regulator of chromatin, sub c, member 2</fullName>
    </recommendedName>
</protein>
<dbReference type="OrthoDB" id="118550at2759"/>
<evidence type="ECO:0000313" key="15">
    <source>
        <dbReference type="EMBL" id="RCH86657.1"/>
    </source>
</evidence>
<keyword evidence="2 8" id="KW-0863">Zinc-finger</keyword>
<keyword evidence="5" id="KW-0238">DNA-binding</keyword>
<evidence type="ECO:0000256" key="3">
    <source>
        <dbReference type="ARBA" id="ARBA00022833"/>
    </source>
</evidence>
<organism evidence="15 16">
    <name type="scientific">Rhizopus stolonifer</name>
    <name type="common">Rhizopus nigricans</name>
    <dbReference type="NCBI Taxonomy" id="4846"/>
    <lineage>
        <taxon>Eukaryota</taxon>
        <taxon>Fungi</taxon>
        <taxon>Fungi incertae sedis</taxon>
        <taxon>Mucoromycota</taxon>
        <taxon>Mucoromycotina</taxon>
        <taxon>Mucoromycetes</taxon>
        <taxon>Mucorales</taxon>
        <taxon>Mucorineae</taxon>
        <taxon>Rhizopodaceae</taxon>
        <taxon>Rhizopus</taxon>
    </lineage>
</organism>
<dbReference type="InterPro" id="IPR017884">
    <property type="entry name" value="SANT_dom"/>
</dbReference>
<dbReference type="Pfam" id="PF00569">
    <property type="entry name" value="ZZ"/>
    <property type="match status" value="1"/>
</dbReference>
<dbReference type="InterPro" id="IPR007526">
    <property type="entry name" value="SWIRM"/>
</dbReference>
<dbReference type="SUPFAM" id="SSF46689">
    <property type="entry name" value="Homeodomain-like"/>
    <property type="match status" value="2"/>
</dbReference>
<dbReference type="InterPro" id="IPR049898">
    <property type="entry name" value="MARR_BRCT_CHROMO"/>
</dbReference>
<keyword evidence="3" id="KW-0862">Zinc</keyword>
<dbReference type="SMART" id="SM00717">
    <property type="entry name" value="SANT"/>
    <property type="match status" value="1"/>
</dbReference>
<feature type="compositionally biased region" description="Acidic residues" evidence="9">
    <location>
        <begin position="263"/>
        <end position="288"/>
    </location>
</feature>
<feature type="region of interest" description="Disordered" evidence="9">
    <location>
        <begin position="263"/>
        <end position="299"/>
    </location>
</feature>
<feature type="domain" description="Chromo" evidence="14">
    <location>
        <begin position="1"/>
        <end position="285"/>
    </location>
</feature>
<dbReference type="SMART" id="SM00291">
    <property type="entry name" value="ZnF_ZZ"/>
    <property type="match status" value="1"/>
</dbReference>
<dbReference type="GO" id="GO:0003677">
    <property type="term" value="F:DNA binding"/>
    <property type="evidence" value="ECO:0007669"/>
    <property type="project" value="UniProtKB-KW"/>
</dbReference>
<dbReference type="FunFam" id="1.10.10.10:FF:000020">
    <property type="entry name" value="SWI/SNF complex subunit SMARCC2 isoform c"/>
    <property type="match status" value="1"/>
</dbReference>
<dbReference type="Pfam" id="PF04433">
    <property type="entry name" value="SWIRM"/>
    <property type="match status" value="1"/>
</dbReference>
<keyword evidence="4" id="KW-0805">Transcription regulation</keyword>
<dbReference type="STRING" id="4846.A0A367J9P8"/>
<feature type="domain" description="SWIRM" evidence="12">
    <location>
        <begin position="370"/>
        <end position="466"/>
    </location>
</feature>
<evidence type="ECO:0000256" key="2">
    <source>
        <dbReference type="ARBA" id="ARBA00022771"/>
    </source>
</evidence>
<evidence type="ECO:0000256" key="4">
    <source>
        <dbReference type="ARBA" id="ARBA00023015"/>
    </source>
</evidence>
<evidence type="ECO:0000259" key="11">
    <source>
        <dbReference type="PROSITE" id="PS50135"/>
    </source>
</evidence>
<proteinExistence type="predicted"/>
<dbReference type="InterPro" id="IPR036420">
    <property type="entry name" value="BRCT_dom_sf"/>
</dbReference>
<dbReference type="Pfam" id="PF16496">
    <property type="entry name" value="SWIRM-assoc_2"/>
    <property type="match status" value="1"/>
</dbReference>
<evidence type="ECO:0000313" key="16">
    <source>
        <dbReference type="Proteomes" id="UP000253551"/>
    </source>
</evidence>
<reference evidence="15 16" key="1">
    <citation type="journal article" date="2018" name="G3 (Bethesda)">
        <title>Phylogenetic and Phylogenomic Definition of Rhizopus Species.</title>
        <authorList>
            <person name="Gryganskyi A.P."/>
            <person name="Golan J."/>
            <person name="Dolatabadi S."/>
            <person name="Mondo S."/>
            <person name="Robb S."/>
            <person name="Idnurm A."/>
            <person name="Muszewska A."/>
            <person name="Steczkiewicz K."/>
            <person name="Masonjones S."/>
            <person name="Liao H.L."/>
            <person name="Gajdeczka M.T."/>
            <person name="Anike F."/>
            <person name="Vuek A."/>
            <person name="Anishchenko I.M."/>
            <person name="Voigt K."/>
            <person name="de Hoog G.S."/>
            <person name="Smith M.E."/>
            <person name="Heitman J."/>
            <person name="Vilgalys R."/>
            <person name="Stajich J.E."/>
        </authorList>
    </citation>
    <scope>NUCLEOTIDE SEQUENCE [LARGE SCALE GENOMIC DNA]</scope>
    <source>
        <strain evidence="15 16">LSU 92-RS-03</strain>
    </source>
</reference>
<dbReference type="SUPFAM" id="SSF57850">
    <property type="entry name" value="RING/U-box"/>
    <property type="match status" value="1"/>
</dbReference>
<feature type="non-terminal residue" evidence="15">
    <location>
        <position position="715"/>
    </location>
</feature>
<evidence type="ECO:0000256" key="1">
    <source>
        <dbReference type="ARBA" id="ARBA00022723"/>
    </source>
</evidence>
<sequence length="715" mass="82442">MSGRNPKGAALSQSHYESPDVVACFEKIVSPLLAELQSLQGDVAFTARELSLLTGQLQQFQQDCLGAFNRPTNAPIRIPAKLLKVQNKQVITPDSAIYTVLLGAYSFRLRQGWKRWEFTNPSKKQKNADLIQSIRNLLIKRRFIHVPKIAMVESVDDNCKKAVLSMVKKIGATFVQDKNEATHILHGKLHEYNKDGIEEDWFRTLEKDGNMVLVHWWYYPDSFDSWLPQTQQFADPEEPPEHTGPWRINVRWLQDTVRFNEFMNEEDYEDLEEEEEEDEEEDDEEEEQEITHKRKRHQPVVRQRNIELERPQVGSRQRKNEFEPYLNGDMTNISQYTAEHVEYPKRRKIQKTEESGPINIMSLVTAMPYGDELSCPAWFSMDSIHAMEKLALPEYFTNQAGLTPEEYKECRDYMITIYRSNPDYYLTVSACKSKLDKDLVQLVRIHSFLELNQLINSQCDPRRRIFDPYIDSNPKAQVQPKSQRDFKDAGDANIEYLRDLIYNESSVSKQTSWDLDIQDPLNPDGRKTFHCSNCQVDCSEVRYQSLKTKNFQVCIDCFLEGRFPAAFSSSDFLRVEGLSDINMDEEWSDQETLRLLEGVDKFDDDWLMISEHVGSRSKEQCITQFLQLPINDAFLTAKLSQKEAQELPFSQQPNPVMTTVAFLSGHVNPGVGAAAAKTALKELIQSGQDQFSEQVMQKAQVSALKSAVENAHKLA</sequence>
<feature type="domain" description="ZZ-type" evidence="11">
    <location>
        <begin position="526"/>
        <end position="580"/>
    </location>
</feature>
<dbReference type="Pfam" id="PF00249">
    <property type="entry name" value="Myb_DNA-binding"/>
    <property type="match status" value="1"/>
</dbReference>
<dbReference type="PANTHER" id="PTHR12802:SF41">
    <property type="entry name" value="BRAHMA ASSOCIATED PROTEIN 155 KDA"/>
    <property type="match status" value="1"/>
</dbReference>
<dbReference type="InterPro" id="IPR041984">
    <property type="entry name" value="Rsc8/Ssr1/Ssr2_ZZ"/>
</dbReference>
<dbReference type="Proteomes" id="UP000253551">
    <property type="component" value="Unassembled WGS sequence"/>
</dbReference>
<accession>A0A367J9P8</accession>
<evidence type="ECO:0000259" key="13">
    <source>
        <dbReference type="PROSITE" id="PS51293"/>
    </source>
</evidence>
<feature type="domain" description="Myb-like" evidence="10">
    <location>
        <begin position="587"/>
        <end position="629"/>
    </location>
</feature>
<evidence type="ECO:0000256" key="8">
    <source>
        <dbReference type="PROSITE-ProRule" id="PRU00228"/>
    </source>
</evidence>
<dbReference type="Gene3D" id="1.10.10.60">
    <property type="entry name" value="Homeodomain-like"/>
    <property type="match status" value="1"/>
</dbReference>
<dbReference type="EMBL" id="PJQM01003886">
    <property type="protein sequence ID" value="RCH86657.1"/>
    <property type="molecule type" value="Genomic_DNA"/>
</dbReference>
<evidence type="ECO:0000256" key="7">
    <source>
        <dbReference type="ARBA" id="ARBA00023242"/>
    </source>
</evidence>